<keyword evidence="5 10" id="KW-0328">Glycosyltransferase</keyword>
<evidence type="ECO:0000313" key="11">
    <source>
        <dbReference type="Proteomes" id="UP001642464"/>
    </source>
</evidence>
<dbReference type="Pfam" id="PF01634">
    <property type="entry name" value="HisG"/>
    <property type="match status" value="1"/>
</dbReference>
<reference evidence="10 11" key="1">
    <citation type="submission" date="2024-02" db="EMBL/GenBank/DDBJ databases">
        <authorList>
            <person name="Chen Y."/>
            <person name="Shah S."/>
            <person name="Dougan E. K."/>
            <person name="Thang M."/>
            <person name="Chan C."/>
        </authorList>
    </citation>
    <scope>NUCLEOTIDE SEQUENCE [LARGE SCALE GENOMIC DNA]</scope>
</reference>
<dbReference type="SUPFAM" id="SSF53850">
    <property type="entry name" value="Periplasmic binding protein-like II"/>
    <property type="match status" value="1"/>
</dbReference>
<dbReference type="InterPro" id="IPR045864">
    <property type="entry name" value="aa-tRNA-synth_II/BPL/LPL"/>
</dbReference>
<evidence type="ECO:0000256" key="8">
    <source>
        <dbReference type="SAM" id="MobiDB-lite"/>
    </source>
</evidence>
<comment type="pathway">
    <text evidence="2">Amino-acid biosynthesis; L-histidine biosynthesis; L-histidine from 5-phospho-alpha-D-ribose 1-diphosphate: step 1/9.</text>
</comment>
<feature type="compositionally biased region" description="Basic residues" evidence="8">
    <location>
        <begin position="340"/>
        <end position="350"/>
    </location>
</feature>
<name>A0ABP0PP33_9DINO</name>
<keyword evidence="6" id="KW-0808">Transferase</keyword>
<dbReference type="Proteomes" id="UP001642464">
    <property type="component" value="Unassembled WGS sequence"/>
</dbReference>
<organism evidence="10 11">
    <name type="scientific">Durusdinium trenchii</name>
    <dbReference type="NCBI Taxonomy" id="1381693"/>
    <lineage>
        <taxon>Eukaryota</taxon>
        <taxon>Sar</taxon>
        <taxon>Alveolata</taxon>
        <taxon>Dinophyceae</taxon>
        <taxon>Suessiales</taxon>
        <taxon>Symbiodiniaceae</taxon>
        <taxon>Durusdinium</taxon>
    </lineage>
</organism>
<evidence type="ECO:0000256" key="4">
    <source>
        <dbReference type="ARBA" id="ARBA00022605"/>
    </source>
</evidence>
<dbReference type="InterPro" id="IPR006195">
    <property type="entry name" value="aa-tRNA-synth_II"/>
</dbReference>
<dbReference type="EMBL" id="CAXAMM010037891">
    <property type="protein sequence ID" value="CAK9077786.1"/>
    <property type="molecule type" value="Genomic_DNA"/>
</dbReference>
<evidence type="ECO:0000256" key="3">
    <source>
        <dbReference type="ARBA" id="ARBA00011946"/>
    </source>
</evidence>
<feature type="region of interest" description="Disordered" evidence="8">
    <location>
        <begin position="338"/>
        <end position="362"/>
    </location>
</feature>
<keyword evidence="7" id="KW-0368">Histidine biosynthesis</keyword>
<dbReference type="PROSITE" id="PS50862">
    <property type="entry name" value="AA_TRNA_LIGASE_II"/>
    <property type="match status" value="1"/>
</dbReference>
<dbReference type="Pfam" id="PF13393">
    <property type="entry name" value="tRNA-synt_His"/>
    <property type="match status" value="1"/>
</dbReference>
<dbReference type="PANTHER" id="PTHR21403">
    <property type="entry name" value="ATP PHOSPHORIBOSYLTRANSFERASE ATP-PRTASE"/>
    <property type="match status" value="1"/>
</dbReference>
<dbReference type="EC" id="2.4.2.17" evidence="3"/>
<gene>
    <name evidence="10" type="ORF">SCF082_LOCUS37272</name>
</gene>
<evidence type="ECO:0000256" key="5">
    <source>
        <dbReference type="ARBA" id="ARBA00022676"/>
    </source>
</evidence>
<evidence type="ECO:0000259" key="9">
    <source>
        <dbReference type="PROSITE" id="PS50862"/>
    </source>
</evidence>
<dbReference type="CDD" id="cd13593">
    <property type="entry name" value="PBP2_HisGL3"/>
    <property type="match status" value="1"/>
</dbReference>
<dbReference type="Gene3D" id="3.30.930.10">
    <property type="entry name" value="Bira Bifunctional Protein, Domain 2"/>
    <property type="match status" value="1"/>
</dbReference>
<dbReference type="InterPro" id="IPR041715">
    <property type="entry name" value="HisRS-like_core"/>
</dbReference>
<keyword evidence="11" id="KW-1185">Reference proteome</keyword>
<accession>A0ABP0PP33</accession>
<evidence type="ECO:0000256" key="2">
    <source>
        <dbReference type="ARBA" id="ARBA00004667"/>
    </source>
</evidence>
<sequence length="595" mass="65003">MAKQFEALEASAQTLLSVFTRAGYEAVSPAIIQPADVFLDVVGETLRARTYVFSDPDGDELCMRPDLTVPTCRLHVERHPQGAVPAKYSYNGPAFRFQPMGGDLAHTREFRQTGIESFGNPNREEAEAEVVTTIAEGLATAGLTDYELRFGDLGLLRAILRAADMPARWRRRLTHHFWHPPAFQRELKRLTLSPGAASEHIPKELRDTLDPDDPETAESAVAGYLEMSGIEAIGARTTAEIAECLLDRVADARAEPLAAKTANLIQSYVGIVTPAADSTKRIRALAAEMGISVEEVVGAHEWRLELMARAGIDLGRATFSAEFGRALQYYTGFVFEGRPRRGRGRPHRPSSRSPQRRDAMTTAASERLILGVPSKGRLMEETANAFAGAGLTLRKTGNERGYRGEIVELPGVDVAFISASEIAWYLKTGRVHLGVTGEDLVSEQMSDAPARVATLKKLGFGRADVVVAVPNCWIDVRTMSDLSEIALPFRRVHGRWYRVATKYLNLTRRFFAARGLADYRIVESLGATEGTPAAGTAELIVDITTTGTTLAANGLRILDDGLILRSEACLMASNAAVWSPATERLLGEIRVRMAV</sequence>
<dbReference type="GO" id="GO:0016757">
    <property type="term" value="F:glycosyltransferase activity"/>
    <property type="evidence" value="ECO:0007669"/>
    <property type="project" value="UniProtKB-KW"/>
</dbReference>
<evidence type="ECO:0000256" key="7">
    <source>
        <dbReference type="ARBA" id="ARBA00023102"/>
    </source>
</evidence>
<comment type="caution">
    <text evidence="10">The sequence shown here is derived from an EMBL/GenBank/DDBJ whole genome shotgun (WGS) entry which is preliminary data.</text>
</comment>
<protein>
    <recommendedName>
        <fullName evidence="3">ATP phosphoribosyltransferase</fullName>
        <ecNumber evidence="3">2.4.2.17</ecNumber>
    </recommendedName>
</protein>
<evidence type="ECO:0000256" key="6">
    <source>
        <dbReference type="ARBA" id="ARBA00022679"/>
    </source>
</evidence>
<feature type="domain" description="Aminoacyl-transfer RNA synthetases class-II family profile" evidence="9">
    <location>
        <begin position="13"/>
        <end position="430"/>
    </location>
</feature>
<dbReference type="InterPro" id="IPR013820">
    <property type="entry name" value="ATP_PRibTrfase_cat"/>
</dbReference>
<dbReference type="Gene3D" id="3.40.190.10">
    <property type="entry name" value="Periplasmic binding protein-like II"/>
    <property type="match status" value="2"/>
</dbReference>
<dbReference type="InterPro" id="IPR018198">
    <property type="entry name" value="ATP_PRibTrfase_CS"/>
</dbReference>
<evidence type="ECO:0000313" key="10">
    <source>
        <dbReference type="EMBL" id="CAK9077786.1"/>
    </source>
</evidence>
<dbReference type="PANTHER" id="PTHR21403:SF8">
    <property type="entry name" value="ATP PHOSPHORIBOSYLTRANSFERASE"/>
    <property type="match status" value="1"/>
</dbReference>
<proteinExistence type="predicted"/>
<dbReference type="SUPFAM" id="SSF55681">
    <property type="entry name" value="Class II aaRS and biotin synthetases"/>
    <property type="match status" value="1"/>
</dbReference>
<keyword evidence="4" id="KW-0028">Amino-acid biosynthesis</keyword>
<dbReference type="NCBIfam" id="TIGR00070">
    <property type="entry name" value="hisG"/>
    <property type="match status" value="1"/>
</dbReference>
<evidence type="ECO:0000256" key="1">
    <source>
        <dbReference type="ARBA" id="ARBA00000915"/>
    </source>
</evidence>
<comment type="catalytic activity">
    <reaction evidence="1">
        <text>1-(5-phospho-beta-D-ribosyl)-ATP + diphosphate = 5-phospho-alpha-D-ribose 1-diphosphate + ATP</text>
        <dbReference type="Rhea" id="RHEA:18473"/>
        <dbReference type="ChEBI" id="CHEBI:30616"/>
        <dbReference type="ChEBI" id="CHEBI:33019"/>
        <dbReference type="ChEBI" id="CHEBI:58017"/>
        <dbReference type="ChEBI" id="CHEBI:73183"/>
        <dbReference type="EC" id="2.4.2.17"/>
    </reaction>
</comment>
<dbReference type="InterPro" id="IPR001348">
    <property type="entry name" value="ATP_PRibTrfase_HisG"/>
</dbReference>
<dbReference type="PROSITE" id="PS01316">
    <property type="entry name" value="ATP_P_PHORIBOSYLTR"/>
    <property type="match status" value="1"/>
</dbReference>